<sequence length="455" mass="52618">MARPRGKKSKPQSKERAKSKDKQTETAQLGRHAHRKRHLRKKSNHNAELELGLRTAREFPHVHSSRTRSLTNSGNSCHRNAILQSLLHIAEFYSFLQLEHTRCGRDKQCVLCMLKQLAYRYWNSTEGSASERGFVHAFNNFCNAFDDWYIEKASDEDEQERRREETGQQQDPSETQQRLLDALSEVETSGDYTELYPNFIRELFELQFDHRIQCACGTPITKTSNPFKFWPLSIPMQSQNPRLEECIANYLADEPSQRVCQACEEKGAEEWHRKQEVGTIPRILTINLQRFDLKGRKLQHAVMYPPLLKIPMSLAKESSNWWPEMFEDKKEKKAKQENNKKSKADSQPDKDDELAELADEPLNYEVQYKLAAVVSHQGESANKGHYFAVVQEPQQGHVVGCSDREVVRFAPQRRVAAMHRAHKPIRGSAFNIQGDAFLLYYVREDGIITDSPCKD</sequence>
<comment type="similarity">
    <text evidence="2">Belongs to the peptidase C19 family.</text>
</comment>
<evidence type="ECO:0000256" key="7">
    <source>
        <dbReference type="ARBA" id="ARBA00022807"/>
    </source>
</evidence>
<feature type="compositionally biased region" description="Basic and acidic residues" evidence="8">
    <location>
        <begin position="12"/>
        <end position="24"/>
    </location>
</feature>
<evidence type="ECO:0000256" key="2">
    <source>
        <dbReference type="ARBA" id="ARBA00009085"/>
    </source>
</evidence>
<accession>A0A6H0Y454</accession>
<dbReference type="InterPro" id="IPR038765">
    <property type="entry name" value="Papain-like_cys_pep_sf"/>
</dbReference>
<feature type="compositionally biased region" description="Basic and acidic residues" evidence="8">
    <location>
        <begin position="329"/>
        <end position="349"/>
    </location>
</feature>
<keyword evidence="4" id="KW-0645">Protease</keyword>
<evidence type="ECO:0000259" key="9">
    <source>
        <dbReference type="PROSITE" id="PS50235"/>
    </source>
</evidence>
<dbReference type="PANTHER" id="PTHR24006:SF888">
    <property type="entry name" value="UBIQUITIN CARBOXYL-TERMINAL HYDROLASE 30"/>
    <property type="match status" value="1"/>
</dbReference>
<dbReference type="EC" id="3.4.19.12" evidence="3"/>
<evidence type="ECO:0000256" key="5">
    <source>
        <dbReference type="ARBA" id="ARBA00022786"/>
    </source>
</evidence>
<dbReference type="OrthoDB" id="289038at2759"/>
<dbReference type="Gene3D" id="3.90.70.10">
    <property type="entry name" value="Cysteine proteinases"/>
    <property type="match status" value="1"/>
</dbReference>
<name>A0A6H0Y454_9PEZI</name>
<protein>
    <recommendedName>
        <fullName evidence="3">ubiquitinyl hydrolase 1</fullName>
        <ecNumber evidence="3">3.4.19.12</ecNumber>
    </recommendedName>
</protein>
<feature type="domain" description="USP" evidence="9">
    <location>
        <begin position="68"/>
        <end position="444"/>
    </location>
</feature>
<dbReference type="GO" id="GO:0016579">
    <property type="term" value="P:protein deubiquitination"/>
    <property type="evidence" value="ECO:0007669"/>
    <property type="project" value="InterPro"/>
</dbReference>
<dbReference type="PROSITE" id="PS50235">
    <property type="entry name" value="USP_3"/>
    <property type="match status" value="1"/>
</dbReference>
<dbReference type="SUPFAM" id="SSF54001">
    <property type="entry name" value="Cysteine proteinases"/>
    <property type="match status" value="1"/>
</dbReference>
<comment type="catalytic activity">
    <reaction evidence="1">
        <text>Thiol-dependent hydrolysis of ester, thioester, amide, peptide and isopeptide bonds formed by the C-terminal Gly of ubiquitin (a 76-residue protein attached to proteins as an intracellular targeting signal).</text>
        <dbReference type="EC" id="3.4.19.12"/>
    </reaction>
</comment>
<organism evidence="10 11">
    <name type="scientific">Peltaster fructicola</name>
    <dbReference type="NCBI Taxonomy" id="286661"/>
    <lineage>
        <taxon>Eukaryota</taxon>
        <taxon>Fungi</taxon>
        <taxon>Dikarya</taxon>
        <taxon>Ascomycota</taxon>
        <taxon>Pezizomycotina</taxon>
        <taxon>Dothideomycetes</taxon>
        <taxon>Dothideomycetes incertae sedis</taxon>
        <taxon>Peltaster</taxon>
    </lineage>
</organism>
<feature type="region of interest" description="Disordered" evidence="8">
    <location>
        <begin position="329"/>
        <end position="353"/>
    </location>
</feature>
<proteinExistence type="inferred from homology"/>
<dbReference type="Pfam" id="PF00443">
    <property type="entry name" value="UCH"/>
    <property type="match status" value="1"/>
</dbReference>
<keyword evidence="6" id="KW-0378">Hydrolase</keyword>
<evidence type="ECO:0000256" key="3">
    <source>
        <dbReference type="ARBA" id="ARBA00012759"/>
    </source>
</evidence>
<feature type="compositionally biased region" description="Basic residues" evidence="8">
    <location>
        <begin position="1"/>
        <end position="11"/>
    </location>
</feature>
<evidence type="ECO:0000313" key="11">
    <source>
        <dbReference type="Proteomes" id="UP000503462"/>
    </source>
</evidence>
<feature type="region of interest" description="Disordered" evidence="8">
    <location>
        <begin position="1"/>
        <end position="47"/>
    </location>
</feature>
<dbReference type="GO" id="GO:0005634">
    <property type="term" value="C:nucleus"/>
    <property type="evidence" value="ECO:0007669"/>
    <property type="project" value="TreeGrafter"/>
</dbReference>
<dbReference type="InterPro" id="IPR001394">
    <property type="entry name" value="Peptidase_C19_UCH"/>
</dbReference>
<dbReference type="InterPro" id="IPR018200">
    <property type="entry name" value="USP_CS"/>
</dbReference>
<keyword evidence="7" id="KW-0788">Thiol protease</keyword>
<dbReference type="InterPro" id="IPR028889">
    <property type="entry name" value="USP"/>
</dbReference>
<dbReference type="InterPro" id="IPR050164">
    <property type="entry name" value="Peptidase_C19"/>
</dbReference>
<evidence type="ECO:0000256" key="6">
    <source>
        <dbReference type="ARBA" id="ARBA00022801"/>
    </source>
</evidence>
<feature type="compositionally biased region" description="Basic residues" evidence="8">
    <location>
        <begin position="31"/>
        <end position="44"/>
    </location>
</feature>
<feature type="region of interest" description="Disordered" evidence="8">
    <location>
        <begin position="155"/>
        <end position="176"/>
    </location>
</feature>
<dbReference type="CDD" id="cd02257">
    <property type="entry name" value="Peptidase_C19"/>
    <property type="match status" value="1"/>
</dbReference>
<evidence type="ECO:0000313" key="10">
    <source>
        <dbReference type="EMBL" id="QIX01802.1"/>
    </source>
</evidence>
<dbReference type="PROSITE" id="PS00973">
    <property type="entry name" value="USP_2"/>
    <property type="match status" value="1"/>
</dbReference>
<dbReference type="EMBL" id="CP051143">
    <property type="protein sequence ID" value="QIX01802.1"/>
    <property type="molecule type" value="Genomic_DNA"/>
</dbReference>
<feature type="compositionally biased region" description="Basic and acidic residues" evidence="8">
    <location>
        <begin position="155"/>
        <end position="166"/>
    </location>
</feature>
<dbReference type="AlphaFoldDB" id="A0A6H0Y454"/>
<gene>
    <name evidence="10" type="ORF">AMS68_007319</name>
</gene>
<evidence type="ECO:0000256" key="1">
    <source>
        <dbReference type="ARBA" id="ARBA00000707"/>
    </source>
</evidence>
<dbReference type="GO" id="GO:0006508">
    <property type="term" value="P:proteolysis"/>
    <property type="evidence" value="ECO:0007669"/>
    <property type="project" value="UniProtKB-KW"/>
</dbReference>
<evidence type="ECO:0000256" key="8">
    <source>
        <dbReference type="SAM" id="MobiDB-lite"/>
    </source>
</evidence>
<evidence type="ECO:0000256" key="4">
    <source>
        <dbReference type="ARBA" id="ARBA00022670"/>
    </source>
</evidence>
<dbReference type="GO" id="GO:0004843">
    <property type="term" value="F:cysteine-type deubiquitinase activity"/>
    <property type="evidence" value="ECO:0007669"/>
    <property type="project" value="UniProtKB-EC"/>
</dbReference>
<dbReference type="Proteomes" id="UP000503462">
    <property type="component" value="Chromosome 5"/>
</dbReference>
<dbReference type="PANTHER" id="PTHR24006">
    <property type="entry name" value="UBIQUITIN CARBOXYL-TERMINAL HYDROLASE"/>
    <property type="match status" value="1"/>
</dbReference>
<keyword evidence="11" id="KW-1185">Reference proteome</keyword>
<keyword evidence="5" id="KW-0833">Ubl conjugation pathway</keyword>
<reference evidence="10 11" key="1">
    <citation type="journal article" date="2016" name="Sci. Rep.">
        <title>Peltaster fructicola genome reveals evolution from an invasive phytopathogen to an ectophytic parasite.</title>
        <authorList>
            <person name="Xu C."/>
            <person name="Chen H."/>
            <person name="Gleason M.L."/>
            <person name="Xu J.R."/>
            <person name="Liu H."/>
            <person name="Zhang R."/>
            <person name="Sun G."/>
        </authorList>
    </citation>
    <scope>NUCLEOTIDE SEQUENCE [LARGE SCALE GENOMIC DNA]</scope>
    <source>
        <strain evidence="10 11">LNHT1506</strain>
    </source>
</reference>
<dbReference type="GO" id="GO:0005829">
    <property type="term" value="C:cytosol"/>
    <property type="evidence" value="ECO:0007669"/>
    <property type="project" value="TreeGrafter"/>
</dbReference>